<dbReference type="SUPFAM" id="SSF116734">
    <property type="entry name" value="DNA methylase specificity domain"/>
    <property type="match status" value="1"/>
</dbReference>
<dbReference type="InterPro" id="IPR044946">
    <property type="entry name" value="Restrct_endonuc_typeI_TRD_sf"/>
</dbReference>
<evidence type="ECO:0000313" key="5">
    <source>
        <dbReference type="EMBL" id="MBE6512116.1"/>
    </source>
</evidence>
<dbReference type="Pfam" id="PF01420">
    <property type="entry name" value="Methylase_S"/>
    <property type="match status" value="1"/>
</dbReference>
<evidence type="ECO:0000259" key="4">
    <source>
        <dbReference type="Pfam" id="PF01420"/>
    </source>
</evidence>
<accession>A0A8T3VVY9</accession>
<evidence type="ECO:0000256" key="1">
    <source>
        <dbReference type="ARBA" id="ARBA00010923"/>
    </source>
</evidence>
<keyword evidence="2" id="KW-0680">Restriction system</keyword>
<name>A0A8T3VVY9_METOL</name>
<organism evidence="5 6">
    <name type="scientific">Methanobrevibacter olleyae</name>
    <dbReference type="NCBI Taxonomy" id="294671"/>
    <lineage>
        <taxon>Archaea</taxon>
        <taxon>Methanobacteriati</taxon>
        <taxon>Methanobacteriota</taxon>
        <taxon>Methanomada group</taxon>
        <taxon>Methanobacteria</taxon>
        <taxon>Methanobacteriales</taxon>
        <taxon>Methanobacteriaceae</taxon>
        <taxon>Methanobrevibacter</taxon>
    </lineage>
</organism>
<feature type="domain" description="Type I restriction modification DNA specificity" evidence="4">
    <location>
        <begin position="489"/>
        <end position="650"/>
    </location>
</feature>
<dbReference type="AlphaFoldDB" id="A0A8T3VVY9"/>
<evidence type="ECO:0000313" key="6">
    <source>
        <dbReference type="Proteomes" id="UP000732619"/>
    </source>
</evidence>
<sequence length="969" mass="115831">MGDIVSWDELCDFAFLVLQLLDKATLFSKKEVLEEYEKHKNDKNFGDWVFEKAIFPNGEELDFFNISKYTLDDLIYKKDITNADWYILKEKFESENQFYNDYERSIDFGDYLMKNSRETYYDYMDFESELMQEYEEYLRGFNLPVIDLIFGSEERKEIFRQVFFKIISNLNKGAPIESIENINDIVKNKEDLYNFVLNHIENMLGLDEKYINYPDLRDFLVTVLFDGTEIKQNATILHILPETPFIFSCVEYMRSQNPECHPHLYIITPSKRMNLLFDLLDIINPVESIYYIYSFDKEEILPLSYYDLSNEGNQFDFIIQSNFSVQDLIDKEYNISSYNFQISSRLMYLSQFDFIGLYDNWLKEDLLESLILIPFENTITSSPFEEEEDVFKLGLVTTLNYNKSQKQKNKFLSVDKNLNYDVTSKKHSLEDFRNIVKNNEIYESSLRSFSEFIDSDNSKIFNIENYMGKNKYDWRHRILDFNFNDEMYDVKMKSQKKYFEIGYIEDKKRITKNLDYPIVKLGSLVEEVTDYDMIESKLKSEEKILYIVDDIEYADQIVFFGSEIGDISHYCINKIISEKVSVQYLYYFLNSELGRNEFYYHLRGHEKLNEDIYNIRVPIPPKEEQDKIVEAMNRSDELFDGMKQLKTTINKNFFNYEGNLNAVEEFFGKEEFDEETQELSIPNNWEYAHSGLIWPLAITYLLATSGGFEKVEKANNLLRLFEFTVAFNSYVLISGIPDEIYEKNKTKIWEHAYDKRNNAEKYVKRLNLSFGSWDHFHGILTGIYKKEFRTEINKEFYMNLMDKNIRNNYTNLKNERNEQFHGGISNAYEAETLLNELNTPKLEIFNHLNSCYEKFRLYYTTGRVDMKTKEHEIIFLNGPYSMPIYSTVINEEILEPESLYLHDLIENKFTKLNENLIKFKAVDENKHDWRLYIFIGFETDKYGMKKAKYRCYQRREEDLLEDIDLNELM</sequence>
<dbReference type="GO" id="GO:0003677">
    <property type="term" value="F:DNA binding"/>
    <property type="evidence" value="ECO:0007669"/>
    <property type="project" value="UniProtKB-KW"/>
</dbReference>
<dbReference type="Proteomes" id="UP000732619">
    <property type="component" value="Unassembled WGS sequence"/>
</dbReference>
<dbReference type="GO" id="GO:0009307">
    <property type="term" value="P:DNA restriction-modification system"/>
    <property type="evidence" value="ECO:0007669"/>
    <property type="project" value="UniProtKB-KW"/>
</dbReference>
<evidence type="ECO:0000256" key="3">
    <source>
        <dbReference type="ARBA" id="ARBA00023125"/>
    </source>
</evidence>
<comment type="caution">
    <text evidence="5">The sequence shown here is derived from an EMBL/GenBank/DDBJ whole genome shotgun (WGS) entry which is preliminary data.</text>
</comment>
<proteinExistence type="inferred from homology"/>
<comment type="similarity">
    <text evidence="1">Belongs to the type-I restriction system S methylase family.</text>
</comment>
<dbReference type="Gene3D" id="3.90.220.20">
    <property type="entry name" value="DNA methylase specificity domains"/>
    <property type="match status" value="1"/>
</dbReference>
<gene>
    <name evidence="5" type="ORF">E7Z75_03040</name>
</gene>
<keyword evidence="3" id="KW-0238">DNA-binding</keyword>
<dbReference type="InterPro" id="IPR000055">
    <property type="entry name" value="Restrct_endonuc_typeI_TRD"/>
</dbReference>
<dbReference type="EMBL" id="SUTG01000008">
    <property type="protein sequence ID" value="MBE6512116.1"/>
    <property type="molecule type" value="Genomic_DNA"/>
</dbReference>
<evidence type="ECO:0000256" key="2">
    <source>
        <dbReference type="ARBA" id="ARBA00022747"/>
    </source>
</evidence>
<protein>
    <recommendedName>
        <fullName evidence="4">Type I restriction modification DNA specificity domain-containing protein</fullName>
    </recommendedName>
</protein>
<reference evidence="5" key="1">
    <citation type="submission" date="2019-04" db="EMBL/GenBank/DDBJ databases">
        <title>Evolution of Biomass-Degrading Anaerobic Consortia Revealed by Metagenomics.</title>
        <authorList>
            <person name="Peng X."/>
        </authorList>
    </citation>
    <scope>NUCLEOTIDE SEQUENCE</scope>
    <source>
        <strain evidence="5">SIG14</strain>
    </source>
</reference>